<gene>
    <name evidence="2" type="ORF">A9K55_001880</name>
</gene>
<dbReference type="EMBL" id="CP023326">
    <property type="protein sequence ID" value="ATY65612.1"/>
    <property type="molecule type" value="Genomic_DNA"/>
</dbReference>
<evidence type="ECO:0000313" key="3">
    <source>
        <dbReference type="Proteomes" id="UP000323067"/>
    </source>
</evidence>
<evidence type="ECO:0000256" key="1">
    <source>
        <dbReference type="SAM" id="MobiDB-lite"/>
    </source>
</evidence>
<organism evidence="2 3">
    <name type="scientific">Cordyceps militaris</name>
    <name type="common">Caterpillar fungus</name>
    <name type="synonym">Clavaria militaris</name>
    <dbReference type="NCBI Taxonomy" id="73501"/>
    <lineage>
        <taxon>Eukaryota</taxon>
        <taxon>Fungi</taxon>
        <taxon>Dikarya</taxon>
        <taxon>Ascomycota</taxon>
        <taxon>Pezizomycotina</taxon>
        <taxon>Sordariomycetes</taxon>
        <taxon>Hypocreomycetidae</taxon>
        <taxon>Hypocreales</taxon>
        <taxon>Cordycipitaceae</taxon>
        <taxon>Cordyceps</taxon>
    </lineage>
</organism>
<dbReference type="AlphaFoldDB" id="A0A2H4SR61"/>
<evidence type="ECO:0000313" key="2">
    <source>
        <dbReference type="EMBL" id="ATY65612.1"/>
    </source>
</evidence>
<reference evidence="2 3" key="1">
    <citation type="journal article" date="2017" name="BMC Genomics">
        <title>Chromosome level assembly and secondary metabolite potential of the parasitic fungus Cordyceps militaris.</title>
        <authorList>
            <person name="Kramer G.J."/>
            <person name="Nodwell J.R."/>
        </authorList>
    </citation>
    <scope>NUCLEOTIDE SEQUENCE [LARGE SCALE GENOMIC DNA]</scope>
    <source>
        <strain evidence="2 3">ATCC 34164</strain>
    </source>
</reference>
<protein>
    <recommendedName>
        <fullName evidence="4">DUF1763-domain-containing protein</fullName>
    </recommendedName>
</protein>
<feature type="region of interest" description="Disordered" evidence="1">
    <location>
        <begin position="1"/>
        <end position="21"/>
    </location>
</feature>
<evidence type="ECO:0008006" key="4">
    <source>
        <dbReference type="Google" id="ProtNLM"/>
    </source>
</evidence>
<dbReference type="VEuPathDB" id="FungiDB:A9K55_001880"/>
<dbReference type="Proteomes" id="UP000323067">
    <property type="component" value="Chromosome iii"/>
</dbReference>
<dbReference type="VEuPathDB" id="FungiDB:CCM_00223"/>
<accession>A0A2H4SR61</accession>
<dbReference type="OrthoDB" id="4392610at2759"/>
<proteinExistence type="predicted"/>
<sequence length="160" mass="18694">MSTTSAPKFPHPSQPYPFNTLDKPTMASREEVLHAYRHLYKGLLRGVQYSIPARYIVRDQIRLAFRQGDVDPAATTWDASAIKRTLWFLSAAGREKGLEHRILRNLVRMHSERAAPTRRWRRALFWDKKPPDETDRYEHAFQHYDATVAMLNKSMGLCLR</sequence>
<name>A0A2H4SR61_CORMI</name>